<evidence type="ECO:0000313" key="2">
    <source>
        <dbReference type="Proteomes" id="UP000586031"/>
    </source>
</evidence>
<proteinExistence type="predicted"/>
<gene>
    <name evidence="1" type="ORF">HA271_06570</name>
</gene>
<feature type="non-terminal residue" evidence="1">
    <location>
        <position position="1"/>
    </location>
</feature>
<dbReference type="Pfam" id="PF04409">
    <property type="entry name" value="DUF530"/>
    <property type="match status" value="1"/>
</dbReference>
<dbReference type="Proteomes" id="UP000586031">
    <property type="component" value="Unassembled WGS sequence"/>
</dbReference>
<evidence type="ECO:0000313" key="1">
    <source>
        <dbReference type="EMBL" id="HII84491.1"/>
    </source>
</evidence>
<organism evidence="1 2">
    <name type="scientific">Methanobacterium subterraneum</name>
    <dbReference type="NCBI Taxonomy" id="59277"/>
    <lineage>
        <taxon>Archaea</taxon>
        <taxon>Methanobacteriati</taxon>
        <taxon>Methanobacteriota</taxon>
        <taxon>Methanomada group</taxon>
        <taxon>Methanobacteria</taxon>
        <taxon>Methanobacteriales</taxon>
        <taxon>Methanobacteriaceae</taxon>
        <taxon>Methanobacterium</taxon>
    </lineage>
</organism>
<dbReference type="EMBL" id="DUHE01000182">
    <property type="protein sequence ID" value="HII84491.1"/>
    <property type="molecule type" value="Genomic_DNA"/>
</dbReference>
<protein>
    <submittedName>
        <fullName evidence="1">DUF530 family protein</fullName>
    </submittedName>
</protein>
<dbReference type="InterPro" id="IPR007503">
    <property type="entry name" value="DUF530"/>
</dbReference>
<reference evidence="2" key="1">
    <citation type="journal article" date="2020" name="bioRxiv">
        <title>A rank-normalized archaeal taxonomy based on genome phylogeny resolves widespread incomplete and uneven classifications.</title>
        <authorList>
            <person name="Rinke C."/>
            <person name="Chuvochina M."/>
            <person name="Mussig A.J."/>
            <person name="Chaumeil P.-A."/>
            <person name="Waite D.W."/>
            <person name="Whitman W.B."/>
            <person name="Parks D.H."/>
            <person name="Hugenholtz P."/>
        </authorList>
    </citation>
    <scope>NUCLEOTIDE SEQUENCE [LARGE SCALE GENOMIC DNA]</scope>
</reference>
<name>A0A7J4TKT1_9EURY</name>
<dbReference type="AlphaFoldDB" id="A0A7J4TKT1"/>
<sequence length="400" mass="46404">EEFATLECTSCQRKYKGHEISLLKFKNCQCGGSLQLHVNTEGVYRLEIIPFLPLSGDYMVKLSELSPQSRQAFRSMVRILKQEKRGIVKTVSLVIKVMEDGRWVRKRVTIDAHDEANYEKEIRSQYGSNARIEMMQFHRKKPSIINDKQVQTALSLGYVKYAETQIFQFLPALLEQSLQDLGKVKEYQESLEVAERKANKYDDGDDQDGLKKFFLKKELKERDIMDKEGNLNETIQQDLKNKELIEKNLFQEIPRIYILWDLLRYYLTTSYDRRNKHSGPFPYLRPGLDSNQIKAFQDFKKDVVEIMQEHLFEKIEFIPGMGKVLFSKFSVEKKMKGLHLQMGSALGAAIVAIEGNLTVEETAELFSITPKAVQKEKETLETLQKPASSKARQFMAMMKK</sequence>
<comment type="caution">
    <text evidence="1">The sequence shown here is derived from an EMBL/GenBank/DDBJ whole genome shotgun (WGS) entry which is preliminary data.</text>
</comment>
<accession>A0A7J4TKT1</accession>